<reference evidence="2 3" key="1">
    <citation type="submission" date="2016-05" db="EMBL/GenBank/DDBJ databases">
        <title>Comparative genomics of biotechnologically important yeasts.</title>
        <authorList>
            <consortium name="DOE Joint Genome Institute"/>
            <person name="Riley R."/>
            <person name="Haridas S."/>
            <person name="Wolfe K.H."/>
            <person name="Lopes M.R."/>
            <person name="Hittinger C.T."/>
            <person name="Goker M."/>
            <person name="Salamov A."/>
            <person name="Wisecaver J."/>
            <person name="Long T.M."/>
            <person name="Aerts A.L."/>
            <person name="Barry K."/>
            <person name="Choi C."/>
            <person name="Clum A."/>
            <person name="Coughlan A.Y."/>
            <person name="Deshpande S."/>
            <person name="Douglass A.P."/>
            <person name="Hanson S.J."/>
            <person name="Klenk H.-P."/>
            <person name="LaButti K."/>
            <person name="Lapidus A."/>
            <person name="Lindquist E."/>
            <person name="Lipzen A."/>
            <person name="Meier-kolthoff J.P."/>
            <person name="Ohm R.A."/>
            <person name="Otillar R.P."/>
            <person name="Pangilinan J."/>
            <person name="Peng Y."/>
            <person name="Rokas A."/>
            <person name="Rosa C.A."/>
            <person name="Scheuner C."/>
            <person name="Sibirny A.A."/>
            <person name="Slot J.C."/>
            <person name="Stielow J.B."/>
            <person name="Sun H."/>
            <person name="Kurtzman C.P."/>
            <person name="Blackwell M."/>
            <person name="Grigoriev I.V."/>
            <person name="Jeffries T.W."/>
        </authorList>
    </citation>
    <scope>NUCLEOTIDE SEQUENCE [LARGE SCALE GENOMIC DNA]</scope>
    <source>
        <strain evidence="2 3">NRRL YB-4993</strain>
    </source>
</reference>
<evidence type="ECO:0000313" key="2">
    <source>
        <dbReference type="EMBL" id="OBA21067.1"/>
    </source>
</evidence>
<proteinExistence type="predicted"/>
<comment type="caution">
    <text evidence="2">The sequence shown here is derived from an EMBL/GenBank/DDBJ whole genome shotgun (WGS) entry which is preliminary data.</text>
</comment>
<evidence type="ECO:0000313" key="3">
    <source>
        <dbReference type="Proteomes" id="UP000092555"/>
    </source>
</evidence>
<dbReference type="EMBL" id="LXTC01000003">
    <property type="protein sequence ID" value="OBA21067.1"/>
    <property type="molecule type" value="Genomic_DNA"/>
</dbReference>
<evidence type="ECO:0000256" key="1">
    <source>
        <dbReference type="SAM" id="MobiDB-lite"/>
    </source>
</evidence>
<dbReference type="GeneID" id="30027682"/>
<gene>
    <name evidence="2" type="ORF">METBIDRAFT_173224</name>
</gene>
<dbReference type="RefSeq" id="XP_018711577.1">
    <property type="nucleotide sequence ID" value="XM_018854706.1"/>
</dbReference>
<protein>
    <submittedName>
        <fullName evidence="2">Uncharacterized protein</fullName>
    </submittedName>
</protein>
<sequence>MEPLLRWIRKPDATRQLRRLIVQEDGRYPKSVQRFSDTRNKTVSNHSASAFQEEILHQRQIQDKRRYPHIQLQPFKRRYHLSVRFKTKDGTQSFSFSHSRGDITSASDSRQKTVPNLSASAFQEEISSQQSSIQKSIVESGISMFTPQVGPPGVTSIEDPPSPTASYFRLLMRIREA</sequence>
<feature type="region of interest" description="Disordered" evidence="1">
    <location>
        <begin position="91"/>
        <end position="115"/>
    </location>
</feature>
<accession>A0A1A0HB07</accession>
<dbReference type="AlphaFoldDB" id="A0A1A0HB07"/>
<dbReference type="Proteomes" id="UP000092555">
    <property type="component" value="Unassembled WGS sequence"/>
</dbReference>
<keyword evidence="3" id="KW-1185">Reference proteome</keyword>
<organism evidence="2 3">
    <name type="scientific">Metschnikowia bicuspidata var. bicuspidata NRRL YB-4993</name>
    <dbReference type="NCBI Taxonomy" id="869754"/>
    <lineage>
        <taxon>Eukaryota</taxon>
        <taxon>Fungi</taxon>
        <taxon>Dikarya</taxon>
        <taxon>Ascomycota</taxon>
        <taxon>Saccharomycotina</taxon>
        <taxon>Pichiomycetes</taxon>
        <taxon>Metschnikowiaceae</taxon>
        <taxon>Metschnikowia</taxon>
    </lineage>
</organism>
<name>A0A1A0HB07_9ASCO</name>